<dbReference type="PANTHER" id="PTHR31713">
    <property type="entry name" value="OS02G0177800 PROTEIN"/>
    <property type="match status" value="1"/>
</dbReference>
<dbReference type="GO" id="GO:0005634">
    <property type="term" value="C:nucleus"/>
    <property type="evidence" value="ECO:0007669"/>
    <property type="project" value="TreeGrafter"/>
</dbReference>
<accession>A0A0A9DAK0</accession>
<dbReference type="GO" id="GO:0005516">
    <property type="term" value="F:calmodulin binding"/>
    <property type="evidence" value="ECO:0007669"/>
    <property type="project" value="InterPro"/>
</dbReference>
<dbReference type="Pfam" id="PF20452">
    <property type="entry name" value="Calmod_bind_C"/>
    <property type="match status" value="1"/>
</dbReference>
<name>A0A0A9DAK0_ARUDO</name>
<dbReference type="InterPro" id="IPR046829">
    <property type="entry name" value="Calmod_bind_C"/>
</dbReference>
<feature type="compositionally biased region" description="Polar residues" evidence="1">
    <location>
        <begin position="137"/>
        <end position="152"/>
    </location>
</feature>
<dbReference type="InterPro" id="IPR012416">
    <property type="entry name" value="CBP60"/>
</dbReference>
<sequence>MSNRMWETLVEHAKTCVLSGKYYIYYSDDSRTVGAIFNNIYAFCGLISGEQFYSSESLDDSQKIFADALVKKAYDNWMYVIEYDGKALLNPKPKKKAASTGQAETHPTPVTFSASYQQNISLTSMPGPSPAGYDVDQSATHPPQLQSTSTSVHPPYDDTFSFLPPSMLTESVHQETANDAMGLELSQLQQVISQSQSIQPANVGYVDWPGNRDSQYADDFTEDIRMKSHQMLESEDMQQLLSRVFSMGGASSSLPEDAYNFQSYMPSPLPNIGFEGERTHSSGKAVVGWLKIKAAMRWGIFIRKKAAERRAQLVELED</sequence>
<dbReference type="GO" id="GO:0043565">
    <property type="term" value="F:sequence-specific DNA binding"/>
    <property type="evidence" value="ECO:0007669"/>
    <property type="project" value="TreeGrafter"/>
</dbReference>
<evidence type="ECO:0000313" key="3">
    <source>
        <dbReference type="EMBL" id="JAD84851.1"/>
    </source>
</evidence>
<feature type="region of interest" description="Disordered" evidence="1">
    <location>
        <begin position="123"/>
        <end position="156"/>
    </location>
</feature>
<dbReference type="GO" id="GO:0003700">
    <property type="term" value="F:DNA-binding transcription factor activity"/>
    <property type="evidence" value="ECO:0007669"/>
    <property type="project" value="TreeGrafter"/>
</dbReference>
<organism evidence="3">
    <name type="scientific">Arundo donax</name>
    <name type="common">Giant reed</name>
    <name type="synonym">Donax arundinaceus</name>
    <dbReference type="NCBI Taxonomy" id="35708"/>
    <lineage>
        <taxon>Eukaryota</taxon>
        <taxon>Viridiplantae</taxon>
        <taxon>Streptophyta</taxon>
        <taxon>Embryophyta</taxon>
        <taxon>Tracheophyta</taxon>
        <taxon>Spermatophyta</taxon>
        <taxon>Magnoliopsida</taxon>
        <taxon>Liliopsida</taxon>
        <taxon>Poales</taxon>
        <taxon>Poaceae</taxon>
        <taxon>PACMAD clade</taxon>
        <taxon>Arundinoideae</taxon>
        <taxon>Arundineae</taxon>
        <taxon>Arundo</taxon>
    </lineage>
</organism>
<reference evidence="3" key="2">
    <citation type="journal article" date="2015" name="Data Brief">
        <title>Shoot transcriptome of the giant reed, Arundo donax.</title>
        <authorList>
            <person name="Barrero R.A."/>
            <person name="Guerrero F.D."/>
            <person name="Moolhuijzen P."/>
            <person name="Goolsby J.A."/>
            <person name="Tidwell J."/>
            <person name="Bellgard S.E."/>
            <person name="Bellgard M.I."/>
        </authorList>
    </citation>
    <scope>NUCLEOTIDE SEQUENCE</scope>
    <source>
        <tissue evidence="3">Shoot tissue taken approximately 20 cm above the soil surface</tissue>
    </source>
</reference>
<protein>
    <recommendedName>
        <fullName evidence="2">Calmodulin binding protein C-terminal domain-containing protein</fullName>
    </recommendedName>
</protein>
<dbReference type="GO" id="GO:0080142">
    <property type="term" value="P:regulation of salicylic acid biosynthetic process"/>
    <property type="evidence" value="ECO:0007669"/>
    <property type="project" value="TreeGrafter"/>
</dbReference>
<dbReference type="AlphaFoldDB" id="A0A0A9DAK0"/>
<evidence type="ECO:0000259" key="2">
    <source>
        <dbReference type="Pfam" id="PF20452"/>
    </source>
</evidence>
<dbReference type="PANTHER" id="PTHR31713:SF18">
    <property type="entry name" value="OS02G0177800 PROTEIN"/>
    <property type="match status" value="1"/>
</dbReference>
<proteinExistence type="predicted"/>
<evidence type="ECO:0000256" key="1">
    <source>
        <dbReference type="SAM" id="MobiDB-lite"/>
    </source>
</evidence>
<feature type="domain" description="Calmodulin binding protein C-terminal" evidence="2">
    <location>
        <begin position="21"/>
        <end position="83"/>
    </location>
</feature>
<reference evidence="3" key="1">
    <citation type="submission" date="2014-09" db="EMBL/GenBank/DDBJ databases">
        <authorList>
            <person name="Magalhaes I.L.F."/>
            <person name="Oliveira U."/>
            <person name="Santos F.R."/>
            <person name="Vidigal T.H.D.A."/>
            <person name="Brescovit A.D."/>
            <person name="Santos A.J."/>
        </authorList>
    </citation>
    <scope>NUCLEOTIDE SEQUENCE</scope>
    <source>
        <tissue evidence="3">Shoot tissue taken approximately 20 cm above the soil surface</tissue>
    </source>
</reference>
<dbReference type="EMBL" id="GBRH01213044">
    <property type="protein sequence ID" value="JAD84851.1"/>
    <property type="molecule type" value="Transcribed_RNA"/>
</dbReference>